<organism evidence="1 2">
    <name type="scientific">Flavobacterium cupriresistens</name>
    <dbReference type="NCBI Taxonomy" id="2893885"/>
    <lineage>
        <taxon>Bacteria</taxon>
        <taxon>Pseudomonadati</taxon>
        <taxon>Bacteroidota</taxon>
        <taxon>Flavobacteriia</taxon>
        <taxon>Flavobacteriales</taxon>
        <taxon>Flavobacteriaceae</taxon>
        <taxon>Flavobacterium</taxon>
    </lineage>
</organism>
<gene>
    <name evidence="1" type="ORF">SGQ83_11265</name>
</gene>
<reference evidence="1 2" key="1">
    <citation type="submission" date="2023-11" db="EMBL/GenBank/DDBJ databases">
        <title>Unpublished Manusciprt.</title>
        <authorList>
            <person name="Saticioglu I.B."/>
            <person name="Ay H."/>
            <person name="Ajmi N."/>
            <person name="Altun S."/>
            <person name="Duman M."/>
        </authorList>
    </citation>
    <scope>NUCLEOTIDE SEQUENCE [LARGE SCALE GENOMIC DNA]</scope>
    <source>
        <strain evidence="1 2">Fl-318</strain>
    </source>
</reference>
<dbReference type="Proteomes" id="UP001273350">
    <property type="component" value="Unassembled WGS sequence"/>
</dbReference>
<accession>A0ABU4RET5</accession>
<evidence type="ECO:0000313" key="2">
    <source>
        <dbReference type="Proteomes" id="UP001273350"/>
    </source>
</evidence>
<sequence>MFDNDYEVLYQMIKDERLEGNITVREMILKNLGNEALLNSIEINNPTLTILVPELPENSFSAQLWNTENQIPKVAIRLSTTNNIPVINLDGSEEIIKQEYIPAYPIIVIKDNERIVVSNNSVNKGIKTRSVGVFNGVNYKFLDNSFDGVNKSKAELARTVEVSAIDPKIITAYNTYNAVNVDGWQRDYIYYGITPDSQKGPFKYNFQEGIKSFMLQGDLNSAYDKIAEQTGDPYMPGRISANDLSNIGGWADGSFEFKVRILVNAKNGVGSEIIKYFSARVRDLFSFKYLGGPFYFYRRFEGFKKMDLNIPIFNWDLDQYASTIKIDVEEVDLTVTTVLTESRNAEFASNFSVDVSGGYKDYVKVGLKYGTSQKITKTSTVQKTFTEGNDLLGDVIVNFADNVIIGADGANYTTREYSSGLYSIGIEPIRVQ</sequence>
<dbReference type="EMBL" id="JAWXVI010000006">
    <property type="protein sequence ID" value="MDX6189930.1"/>
    <property type="molecule type" value="Genomic_DNA"/>
</dbReference>
<evidence type="ECO:0000313" key="1">
    <source>
        <dbReference type="EMBL" id="MDX6189930.1"/>
    </source>
</evidence>
<proteinExistence type="predicted"/>
<keyword evidence="2" id="KW-1185">Reference proteome</keyword>
<name>A0ABU4RET5_9FLAO</name>
<comment type="caution">
    <text evidence="1">The sequence shown here is derived from an EMBL/GenBank/DDBJ whole genome shotgun (WGS) entry which is preliminary data.</text>
</comment>
<protein>
    <submittedName>
        <fullName evidence="1">Uncharacterized protein</fullName>
    </submittedName>
</protein>
<dbReference type="RefSeq" id="WP_230003103.1">
    <property type="nucleotide sequence ID" value="NZ_CP087134.1"/>
</dbReference>